<dbReference type="EMBL" id="AMGO01000047">
    <property type="protein sequence ID" value="EKE43744.1"/>
    <property type="molecule type" value="Genomic_DNA"/>
</dbReference>
<keyword evidence="2 6" id="KW-0808">Transferase</keyword>
<dbReference type="OrthoDB" id="5290997at2"/>
<dbReference type="GO" id="GO:0003841">
    <property type="term" value="F:1-acylglycerol-3-phosphate O-acyltransferase activity"/>
    <property type="evidence" value="ECO:0007669"/>
    <property type="project" value="TreeGrafter"/>
</dbReference>
<name>K2HLH8_9RHOB</name>
<keyword evidence="4" id="KW-1133">Transmembrane helix</keyword>
<gene>
    <name evidence="6" type="ORF">OCGS_2078</name>
</gene>
<dbReference type="PANTHER" id="PTHR10434">
    <property type="entry name" value="1-ACYL-SN-GLYCEROL-3-PHOSPHATE ACYLTRANSFERASE"/>
    <property type="match status" value="1"/>
</dbReference>
<dbReference type="GO" id="GO:0006654">
    <property type="term" value="P:phosphatidic acid biosynthetic process"/>
    <property type="evidence" value="ECO:0007669"/>
    <property type="project" value="TreeGrafter"/>
</dbReference>
<keyword evidence="7" id="KW-1185">Reference proteome</keyword>
<protein>
    <submittedName>
        <fullName evidence="6">Acyltransferase family protein</fullName>
    </submittedName>
</protein>
<dbReference type="CDD" id="cd07989">
    <property type="entry name" value="LPLAT_AGPAT-like"/>
    <property type="match status" value="1"/>
</dbReference>
<comment type="caution">
    <text evidence="6">The sequence shown here is derived from an EMBL/GenBank/DDBJ whole genome shotgun (WGS) entry which is preliminary data.</text>
</comment>
<dbReference type="AlphaFoldDB" id="K2HLH8"/>
<proteinExistence type="predicted"/>
<dbReference type="Proteomes" id="UP000006765">
    <property type="component" value="Unassembled WGS sequence"/>
</dbReference>
<organism evidence="6 7">
    <name type="scientific">Oceaniovalibus guishaninsula JLT2003</name>
    <dbReference type="NCBI Taxonomy" id="1231392"/>
    <lineage>
        <taxon>Bacteria</taxon>
        <taxon>Pseudomonadati</taxon>
        <taxon>Pseudomonadota</taxon>
        <taxon>Alphaproteobacteria</taxon>
        <taxon>Rhodobacterales</taxon>
        <taxon>Roseobacteraceae</taxon>
        <taxon>Oceaniovalibus</taxon>
    </lineage>
</organism>
<dbReference type="SMART" id="SM00563">
    <property type="entry name" value="PlsC"/>
    <property type="match status" value="1"/>
</dbReference>
<dbReference type="STRING" id="1231392.OCGS_2078"/>
<dbReference type="InterPro" id="IPR002123">
    <property type="entry name" value="Plipid/glycerol_acylTrfase"/>
</dbReference>
<keyword evidence="4" id="KW-0812">Transmembrane</keyword>
<evidence type="ECO:0000256" key="4">
    <source>
        <dbReference type="SAM" id="Phobius"/>
    </source>
</evidence>
<feature type="domain" description="Phospholipid/glycerol acyltransferase" evidence="5">
    <location>
        <begin position="72"/>
        <end position="186"/>
    </location>
</feature>
<evidence type="ECO:0000313" key="7">
    <source>
        <dbReference type="Proteomes" id="UP000006765"/>
    </source>
</evidence>
<accession>K2HLH8</accession>
<sequence>MQPIQYLRSLIYTVQVYAAMAVMGLWFAPQAMLTDDGALRACRAWCRYALWSARWIVGIRSEIRGTVPQGEVMIAAKHQSFLDIILLVSVLPRPRFIMKRELVRMPVLGWFALRIGCIPVDRGKRGAAIMQMLKDVDAGRIAAGQLIIYPQGTRVAPGAITPYKTGTAILYEQLNQPCVPVAVNVGLFWPRHGILKRKGLAVAEFLETIPPGVERGAFAADLEARIEARSDALMMEAGWSPKLSAA</sequence>
<keyword evidence="4" id="KW-0472">Membrane</keyword>
<evidence type="ECO:0000256" key="1">
    <source>
        <dbReference type="ARBA" id="ARBA00005189"/>
    </source>
</evidence>
<dbReference type="Pfam" id="PF01553">
    <property type="entry name" value="Acyltransferase"/>
    <property type="match status" value="1"/>
</dbReference>
<dbReference type="PANTHER" id="PTHR10434:SF40">
    <property type="entry name" value="1-ACYL-SN-GLYCEROL-3-PHOSPHATE ACYLTRANSFERASE"/>
    <property type="match status" value="1"/>
</dbReference>
<dbReference type="SUPFAM" id="SSF69593">
    <property type="entry name" value="Glycerol-3-phosphate (1)-acyltransferase"/>
    <property type="match status" value="1"/>
</dbReference>
<reference evidence="6 7" key="1">
    <citation type="journal article" date="2012" name="J. Bacteriol.">
        <title>Draft Genome Sequence of Oceaniovalibus guishaninsula JLT2003T.</title>
        <authorList>
            <person name="Tang K."/>
            <person name="Liu K."/>
            <person name="Jiao N."/>
        </authorList>
    </citation>
    <scope>NUCLEOTIDE SEQUENCE [LARGE SCALE GENOMIC DNA]</scope>
    <source>
        <strain evidence="6 7">JLT2003</strain>
    </source>
</reference>
<feature type="transmembrane region" description="Helical" evidence="4">
    <location>
        <begin position="9"/>
        <end position="28"/>
    </location>
</feature>
<evidence type="ECO:0000256" key="2">
    <source>
        <dbReference type="ARBA" id="ARBA00022679"/>
    </source>
</evidence>
<comment type="pathway">
    <text evidence="1">Lipid metabolism.</text>
</comment>
<evidence type="ECO:0000259" key="5">
    <source>
        <dbReference type="SMART" id="SM00563"/>
    </source>
</evidence>
<keyword evidence="3 6" id="KW-0012">Acyltransferase</keyword>
<evidence type="ECO:0000256" key="3">
    <source>
        <dbReference type="ARBA" id="ARBA00023315"/>
    </source>
</evidence>
<evidence type="ECO:0000313" key="6">
    <source>
        <dbReference type="EMBL" id="EKE43744.1"/>
    </source>
</evidence>
<dbReference type="eggNOG" id="COG0204">
    <property type="taxonomic scope" value="Bacteria"/>
</dbReference>
<dbReference type="PATRIC" id="fig|1231392.3.peg.2089"/>
<dbReference type="RefSeq" id="WP_007427230.1">
    <property type="nucleotide sequence ID" value="NZ_AMGO01000047.1"/>
</dbReference>